<reference evidence="2 3" key="1">
    <citation type="submission" date="2024-04" db="EMBL/GenBank/DDBJ databases">
        <authorList>
            <person name="Wojcicki M."/>
            <person name="Srednicka P."/>
            <person name="Shymialevich D."/>
            <person name="Sokolowska B."/>
        </authorList>
    </citation>
    <scope>NUCLEOTIDE SEQUENCE [LARGE SCALE GENOMIC DNA]</scope>
</reference>
<feature type="coiled-coil region" evidence="1">
    <location>
        <begin position="8"/>
        <end position="42"/>
    </location>
</feature>
<name>A0AAX4Q4M6_9CAUD</name>
<evidence type="ECO:0000313" key="2">
    <source>
        <dbReference type="EMBL" id="XAG95781.1"/>
    </source>
</evidence>
<dbReference type="Proteomes" id="UP001437386">
    <property type="component" value="Segment"/>
</dbReference>
<protein>
    <submittedName>
        <fullName evidence="2">Uncharacterized protein</fullName>
    </submittedName>
</protein>
<dbReference type="EMBL" id="PP579741">
    <property type="protein sequence ID" value="XAG95781.1"/>
    <property type="molecule type" value="Genomic_DNA"/>
</dbReference>
<organism evidence="2 3">
    <name type="scientific">Enterobacter phage KKP_3711</name>
    <dbReference type="NCBI Taxonomy" id="3109398"/>
    <lineage>
        <taxon>Viruses</taxon>
        <taxon>Duplodnaviria</taxon>
        <taxon>Heunggongvirae</taxon>
        <taxon>Uroviricota</taxon>
        <taxon>Caudoviricetes</taxon>
        <taxon>Demerecviridae</taxon>
        <taxon>Markadamsvirinae</taxon>
    </lineage>
</organism>
<evidence type="ECO:0000313" key="3">
    <source>
        <dbReference type="Proteomes" id="UP001437386"/>
    </source>
</evidence>
<proteinExistence type="predicted"/>
<gene>
    <name evidence="2" type="ORF">U7154_000014</name>
</gene>
<sequence>MGERNAAVLALQEKLDKNQRQIDQLQSEIEYQLQEIENRRANIKFYEEDQAALRKAIDKLS</sequence>
<accession>A0AAX4Q4M6</accession>
<keyword evidence="1" id="KW-0175">Coiled coil</keyword>
<evidence type="ECO:0000256" key="1">
    <source>
        <dbReference type="SAM" id="Coils"/>
    </source>
</evidence>
<keyword evidence="3" id="KW-1185">Reference proteome</keyword>